<evidence type="ECO:0000256" key="1">
    <source>
        <dbReference type="SAM" id="MobiDB-lite"/>
    </source>
</evidence>
<dbReference type="InterPro" id="IPR021513">
    <property type="entry name" value="Phage_RSL1_Orf186"/>
</dbReference>
<protein>
    <recommendedName>
        <fullName evidence="4">DUF3175 domain-containing protein</fullName>
    </recommendedName>
</protein>
<evidence type="ECO:0008006" key="4">
    <source>
        <dbReference type="Google" id="ProtNLM"/>
    </source>
</evidence>
<name>A0A508SVL5_9BRAD</name>
<keyword evidence="3" id="KW-1185">Reference proteome</keyword>
<reference evidence="2" key="1">
    <citation type="submission" date="2019-02" db="EMBL/GenBank/DDBJ databases">
        <authorList>
            <person name="Pothier F.J."/>
        </authorList>
    </citation>
    <scope>NUCLEOTIDE SEQUENCE</scope>
    <source>
        <strain evidence="2">CI-1B</strain>
    </source>
</reference>
<organism evidence="2 3">
    <name type="scientific">Bradyrhizobium ivorense</name>
    <dbReference type="NCBI Taxonomy" id="2511166"/>
    <lineage>
        <taxon>Bacteria</taxon>
        <taxon>Pseudomonadati</taxon>
        <taxon>Pseudomonadota</taxon>
        <taxon>Alphaproteobacteria</taxon>
        <taxon>Hyphomicrobiales</taxon>
        <taxon>Nitrobacteraceae</taxon>
        <taxon>Bradyrhizobium</taxon>
    </lineage>
</organism>
<accession>A0A508SVL5</accession>
<feature type="region of interest" description="Disordered" evidence="1">
    <location>
        <begin position="1"/>
        <end position="44"/>
    </location>
</feature>
<sequence>MAARKTAARNSARKKSTSGTARRKRGAKKAASKRWSQRVTKESDALDLQRGVFKLTSAKKIAASLKASAEHSTRRKSGAYRSALSMLTFYINRAGKTLPKTQRSRLERAKVELRHQFGRD</sequence>
<evidence type="ECO:0000313" key="3">
    <source>
        <dbReference type="Proteomes" id="UP000328092"/>
    </source>
</evidence>
<dbReference type="Pfam" id="PF11373">
    <property type="entry name" value="DUF3175"/>
    <property type="match status" value="1"/>
</dbReference>
<dbReference type="RefSeq" id="WP_430649988.1">
    <property type="nucleotide sequence ID" value="NZ_CAADFC020000004.1"/>
</dbReference>
<comment type="caution">
    <text evidence="2">The sequence shown here is derived from an EMBL/GenBank/DDBJ whole genome shotgun (WGS) entry which is preliminary data.</text>
</comment>
<proteinExistence type="predicted"/>
<evidence type="ECO:0000313" key="2">
    <source>
        <dbReference type="EMBL" id="VIO65277.1"/>
    </source>
</evidence>
<feature type="compositionally biased region" description="Basic residues" evidence="1">
    <location>
        <begin position="11"/>
        <end position="36"/>
    </location>
</feature>
<gene>
    <name evidence="2" type="ORF">CI1B_03750</name>
</gene>
<dbReference type="EMBL" id="CAADFC020000004">
    <property type="protein sequence ID" value="VIO65277.1"/>
    <property type="molecule type" value="Genomic_DNA"/>
</dbReference>
<dbReference type="Proteomes" id="UP000328092">
    <property type="component" value="Unassembled WGS sequence"/>
</dbReference>
<dbReference type="AlphaFoldDB" id="A0A508SVL5"/>